<evidence type="ECO:0000313" key="1">
    <source>
        <dbReference type="EMBL" id="KAL0123270.1"/>
    </source>
</evidence>
<dbReference type="EMBL" id="JADYXP020000005">
    <property type="protein sequence ID" value="KAL0123270.1"/>
    <property type="molecule type" value="Genomic_DNA"/>
</dbReference>
<name>A0AAW2G9T7_9HYME</name>
<gene>
    <name evidence="1" type="ORF">PUN28_005655</name>
</gene>
<evidence type="ECO:0000313" key="2">
    <source>
        <dbReference type="Proteomes" id="UP001430953"/>
    </source>
</evidence>
<proteinExistence type="predicted"/>
<keyword evidence="2" id="KW-1185">Reference proteome</keyword>
<accession>A0AAW2G9T7</accession>
<sequence>MLRSRSKEYSRVQRVLSSLIISEIELINISRRLNSRIKHGGSAVWPKTNYKYRCNCFFGEKGRKKKKKKKRKKKKSTFRCYEIARTQRDVLSECTTVKSAGDVVFARLRACRFS</sequence>
<dbReference type="AlphaFoldDB" id="A0AAW2G9T7"/>
<protein>
    <submittedName>
        <fullName evidence="1">Uncharacterized protein</fullName>
    </submittedName>
</protein>
<reference evidence="1 2" key="1">
    <citation type="submission" date="2023-03" db="EMBL/GenBank/DDBJ databases">
        <title>High recombination rates correlate with genetic variation in Cardiocondyla obscurior ants.</title>
        <authorList>
            <person name="Errbii M."/>
        </authorList>
    </citation>
    <scope>NUCLEOTIDE SEQUENCE [LARGE SCALE GENOMIC DNA]</scope>
    <source>
        <strain evidence="1">Alpha-2009</strain>
        <tissue evidence="1">Whole body</tissue>
    </source>
</reference>
<dbReference type="Proteomes" id="UP001430953">
    <property type="component" value="Unassembled WGS sequence"/>
</dbReference>
<comment type="caution">
    <text evidence="1">The sequence shown here is derived from an EMBL/GenBank/DDBJ whole genome shotgun (WGS) entry which is preliminary data.</text>
</comment>
<organism evidence="1 2">
    <name type="scientific">Cardiocondyla obscurior</name>
    <dbReference type="NCBI Taxonomy" id="286306"/>
    <lineage>
        <taxon>Eukaryota</taxon>
        <taxon>Metazoa</taxon>
        <taxon>Ecdysozoa</taxon>
        <taxon>Arthropoda</taxon>
        <taxon>Hexapoda</taxon>
        <taxon>Insecta</taxon>
        <taxon>Pterygota</taxon>
        <taxon>Neoptera</taxon>
        <taxon>Endopterygota</taxon>
        <taxon>Hymenoptera</taxon>
        <taxon>Apocrita</taxon>
        <taxon>Aculeata</taxon>
        <taxon>Formicoidea</taxon>
        <taxon>Formicidae</taxon>
        <taxon>Myrmicinae</taxon>
        <taxon>Cardiocondyla</taxon>
    </lineage>
</organism>